<dbReference type="KEGG" id="mag:amb1025"/>
<dbReference type="AlphaFoldDB" id="Q2W8J6"/>
<name>Q2W8J6_PARM1</name>
<keyword evidence="1" id="KW-1133">Transmembrane helix</keyword>
<protein>
    <submittedName>
        <fullName evidence="2">Uncharacterized protein</fullName>
    </submittedName>
</protein>
<proteinExistence type="predicted"/>
<reference evidence="2 3" key="1">
    <citation type="journal article" date="2005" name="DNA Res.">
        <title>Complete genome sequence of the facultative anaerobic magnetotactic bacterium Magnetospirillum sp. strain AMB-1.</title>
        <authorList>
            <person name="Matsunaga T."/>
            <person name="Okamura Y."/>
            <person name="Fukuda Y."/>
            <person name="Wahyudi A.T."/>
            <person name="Murase Y."/>
            <person name="Takeyama H."/>
        </authorList>
    </citation>
    <scope>NUCLEOTIDE SEQUENCE [LARGE SCALE GENOMIC DNA]</scope>
    <source>
        <strain evidence="3">ATCC 700264 / AMB-1</strain>
    </source>
</reference>
<keyword evidence="3" id="KW-1185">Reference proteome</keyword>
<dbReference type="EMBL" id="AP007255">
    <property type="protein sequence ID" value="BAE49829.1"/>
    <property type="molecule type" value="Genomic_DNA"/>
</dbReference>
<dbReference type="STRING" id="342108.amb1025"/>
<keyword evidence="1" id="KW-0472">Membrane</keyword>
<gene>
    <name evidence="2" type="ordered locus">amb1025</name>
</gene>
<feature type="transmembrane region" description="Helical" evidence="1">
    <location>
        <begin position="66"/>
        <end position="85"/>
    </location>
</feature>
<keyword evidence="1" id="KW-0812">Transmembrane</keyword>
<sequence>MSWERGRPSWSSVICGGCGGRPTERRVAVDAVAAPSETATAPIVADPRHGDAAMISRDQLPRNGRLKIGILLGLAAVAMGIIEIVDNGPALLRGTLDWWRRM</sequence>
<accession>Q2W8J6</accession>
<evidence type="ECO:0000313" key="2">
    <source>
        <dbReference type="EMBL" id="BAE49829.1"/>
    </source>
</evidence>
<evidence type="ECO:0000313" key="3">
    <source>
        <dbReference type="Proteomes" id="UP000007058"/>
    </source>
</evidence>
<dbReference type="Proteomes" id="UP000007058">
    <property type="component" value="Chromosome"/>
</dbReference>
<evidence type="ECO:0000256" key="1">
    <source>
        <dbReference type="SAM" id="Phobius"/>
    </source>
</evidence>
<dbReference type="HOGENOM" id="CLU_2273947_0_0_5"/>
<organism evidence="2 3">
    <name type="scientific">Paramagnetospirillum magneticum (strain ATCC 700264 / AMB-1)</name>
    <name type="common">Magnetospirillum magneticum</name>
    <dbReference type="NCBI Taxonomy" id="342108"/>
    <lineage>
        <taxon>Bacteria</taxon>
        <taxon>Pseudomonadati</taxon>
        <taxon>Pseudomonadota</taxon>
        <taxon>Alphaproteobacteria</taxon>
        <taxon>Rhodospirillales</taxon>
        <taxon>Magnetospirillaceae</taxon>
        <taxon>Paramagnetospirillum</taxon>
    </lineage>
</organism>